<sequence>MLQPIAMEEPTAGTPLQTLDYANAKDWLDIMKNRSKLRMHELIERLGLRAKWSQNKRGKTNFESALVRDLVTDMGEVVSTLPKDSDELIQYLSEDGSMSQQVEELLQKHGSAIWGRLAGENREHLITAGEEGIEEGVYPTDLYYENEEDRTTIRRLLHWWLGMKAINVILARERLDRERKKKEDNKKARIDFDPQDTPSSSFVALAPNSAIPLMPTLNTNLEPPRHMQFYQVENLSRDSPISTTMVTPTDSNGSPIVAARGSMGNGDANGSHLNQGTSTNGYANGHANGHANGTLTANGLNGHAEGQWGVNGSRNGSTSSQAASSWSMAHASQPAAVDRRRSSLATEITSQPPPATSASSAAVRQFAADMSQLVATTTSFRVAASENHIPSGEEGARSATNEPYRGLDEDTLQALRAYIYHEETSVQWDEEALLLRIETIWRTGVRSDRNIIMDNLQAFVARERALLTWIELKRHLADLDRADKRWREEGTSAPEIERRIQQHRTLMSATRELLRAYQDIAPISSGRDSDNDELLRQAFVVLAGSKYAVEMQWASVEFDGVMRWLANHLEGFIRDEEEQGEGKYYVA</sequence>
<dbReference type="AlphaFoldDB" id="A0A9W4XQ43"/>
<feature type="compositionally biased region" description="Polar residues" evidence="1">
    <location>
        <begin position="240"/>
        <end position="254"/>
    </location>
</feature>
<feature type="region of interest" description="Disordered" evidence="1">
    <location>
        <begin position="240"/>
        <end position="363"/>
    </location>
</feature>
<evidence type="ECO:0000313" key="3">
    <source>
        <dbReference type="Proteomes" id="UP001152607"/>
    </source>
</evidence>
<keyword evidence="3" id="KW-1185">Reference proteome</keyword>
<evidence type="ECO:0000256" key="1">
    <source>
        <dbReference type="SAM" id="MobiDB-lite"/>
    </source>
</evidence>
<proteinExistence type="predicted"/>
<feature type="compositionally biased region" description="Low complexity" evidence="1">
    <location>
        <begin position="313"/>
        <end position="332"/>
    </location>
</feature>
<dbReference type="EMBL" id="CAOQHR010000010">
    <property type="protein sequence ID" value="CAI6340129.1"/>
    <property type="molecule type" value="Genomic_DNA"/>
</dbReference>
<name>A0A9W4XQ43_9PLEO</name>
<organism evidence="2 3">
    <name type="scientific">Periconia digitata</name>
    <dbReference type="NCBI Taxonomy" id="1303443"/>
    <lineage>
        <taxon>Eukaryota</taxon>
        <taxon>Fungi</taxon>
        <taxon>Dikarya</taxon>
        <taxon>Ascomycota</taxon>
        <taxon>Pezizomycotina</taxon>
        <taxon>Dothideomycetes</taxon>
        <taxon>Pleosporomycetidae</taxon>
        <taxon>Pleosporales</taxon>
        <taxon>Massarineae</taxon>
        <taxon>Periconiaceae</taxon>
        <taxon>Periconia</taxon>
    </lineage>
</organism>
<accession>A0A9W4XQ43</accession>
<reference evidence="2" key="1">
    <citation type="submission" date="2023-01" db="EMBL/GenBank/DDBJ databases">
        <authorList>
            <person name="Van Ghelder C."/>
            <person name="Rancurel C."/>
        </authorList>
    </citation>
    <scope>NUCLEOTIDE SEQUENCE</scope>
    <source>
        <strain evidence="2">CNCM I-4278</strain>
    </source>
</reference>
<feature type="compositionally biased region" description="Basic and acidic residues" evidence="1">
    <location>
        <begin position="177"/>
        <end position="192"/>
    </location>
</feature>
<dbReference type="Proteomes" id="UP001152607">
    <property type="component" value="Unassembled WGS sequence"/>
</dbReference>
<gene>
    <name evidence="2" type="ORF">PDIGIT_LOCUS13300</name>
</gene>
<protein>
    <submittedName>
        <fullName evidence="2">Uncharacterized protein</fullName>
    </submittedName>
</protein>
<dbReference type="OrthoDB" id="3781356at2759"/>
<evidence type="ECO:0000313" key="2">
    <source>
        <dbReference type="EMBL" id="CAI6340129.1"/>
    </source>
</evidence>
<feature type="region of interest" description="Disordered" evidence="1">
    <location>
        <begin position="177"/>
        <end position="200"/>
    </location>
</feature>
<feature type="compositionally biased region" description="Polar residues" evidence="1">
    <location>
        <begin position="271"/>
        <end position="282"/>
    </location>
</feature>
<comment type="caution">
    <text evidence="2">The sequence shown here is derived from an EMBL/GenBank/DDBJ whole genome shotgun (WGS) entry which is preliminary data.</text>
</comment>